<name>F0WL59_9STRA</name>
<reference evidence="1" key="2">
    <citation type="submission" date="2011-02" db="EMBL/GenBank/DDBJ databases">
        <authorList>
            <person name="MacLean D."/>
        </authorList>
    </citation>
    <scope>NUCLEOTIDE SEQUENCE</scope>
</reference>
<sequence>MFPYLTVSSKRHLTHIDLQVAVIRCTYTRPIFVYDDLPRCYHSSKCIDIGLRTPVLLNYRAVGTFIVVIQNERRFVCGHADIRRRVHMSVKEIKIMKELIAADKIGIYILQLYHQFNYRSFQRRFMYFALQFIVIGTAGY</sequence>
<dbReference type="EMBL" id="FR824186">
    <property type="protein sequence ID" value="CCA22020.1"/>
    <property type="molecule type" value="Genomic_DNA"/>
</dbReference>
<dbReference type="HOGENOM" id="CLU_1838863_0_0_1"/>
<accession>F0WL59</accession>
<gene>
    <name evidence="1" type="primary">AlNc14C141G7247</name>
    <name evidence="1" type="ORF">ALNC14_081630</name>
</gene>
<evidence type="ECO:0000313" key="1">
    <source>
        <dbReference type="EMBL" id="CCA22020.1"/>
    </source>
</evidence>
<proteinExistence type="predicted"/>
<organism evidence="1">
    <name type="scientific">Albugo laibachii Nc14</name>
    <dbReference type="NCBI Taxonomy" id="890382"/>
    <lineage>
        <taxon>Eukaryota</taxon>
        <taxon>Sar</taxon>
        <taxon>Stramenopiles</taxon>
        <taxon>Oomycota</taxon>
        <taxon>Peronosporomycetes</taxon>
        <taxon>Albuginales</taxon>
        <taxon>Albuginaceae</taxon>
        <taxon>Albugo</taxon>
    </lineage>
</organism>
<dbReference type="AlphaFoldDB" id="F0WL59"/>
<reference evidence="1" key="1">
    <citation type="journal article" date="2011" name="PLoS Biol.">
        <title>Gene gain and loss during evolution of obligate parasitism in the white rust pathogen of Arabidopsis thaliana.</title>
        <authorList>
            <person name="Kemen E."/>
            <person name="Gardiner A."/>
            <person name="Schultz-Larsen T."/>
            <person name="Kemen A.C."/>
            <person name="Balmuth A.L."/>
            <person name="Robert-Seilaniantz A."/>
            <person name="Bailey K."/>
            <person name="Holub E."/>
            <person name="Studholme D.J."/>
            <person name="Maclean D."/>
            <person name="Jones J.D."/>
        </authorList>
    </citation>
    <scope>NUCLEOTIDE SEQUENCE</scope>
</reference>
<protein>
    <submittedName>
        <fullName evidence="1">AlNc14C141G7247 protein</fullName>
    </submittedName>
</protein>